<evidence type="ECO:0008006" key="3">
    <source>
        <dbReference type="Google" id="ProtNLM"/>
    </source>
</evidence>
<evidence type="ECO:0000313" key="1">
    <source>
        <dbReference type="EMBL" id="KAL0638237.1"/>
    </source>
</evidence>
<proteinExistence type="predicted"/>
<dbReference type="Proteomes" id="UP001447188">
    <property type="component" value="Unassembled WGS sequence"/>
</dbReference>
<protein>
    <recommendedName>
        <fullName evidence="3">F-box domain-containing protein</fullName>
    </recommendedName>
</protein>
<gene>
    <name evidence="1" type="ORF">Q9L58_002691</name>
</gene>
<comment type="caution">
    <text evidence="1">The sequence shown here is derived from an EMBL/GenBank/DDBJ whole genome shotgun (WGS) entry which is preliminary data.</text>
</comment>
<accession>A0ABR3GQN0</accession>
<name>A0ABR3GQN0_9PEZI</name>
<sequence length="284" mass="31723">MSTPTNSTQLISLPAEILLGILKASPNLKTLSSLVQVNSDFYKLWKTNEYAVCQEIAKNISGALWQDLYNLLVFQGGLKRQADVTPDIQALFTGDYTASAETGWGVLEGGTRIGVAELYQLLQYIDKVRYCRAGLFSRPAVCGVLGISAEHKFVIDRAFLRYWVILLATAPQLISSDDRIAWAGRQGNEMAFLSSEYSTSDNAKERYLKEFQAVEPYLRYQGREKELIELARIAEASQGLLLFPGLQEEGGAHYCDRWVNGNYLQCLALKHIRRAAVLLGTAER</sequence>
<organism evidence="1 2">
    <name type="scientific">Discina gigas</name>
    <dbReference type="NCBI Taxonomy" id="1032678"/>
    <lineage>
        <taxon>Eukaryota</taxon>
        <taxon>Fungi</taxon>
        <taxon>Dikarya</taxon>
        <taxon>Ascomycota</taxon>
        <taxon>Pezizomycotina</taxon>
        <taxon>Pezizomycetes</taxon>
        <taxon>Pezizales</taxon>
        <taxon>Discinaceae</taxon>
        <taxon>Discina</taxon>
    </lineage>
</organism>
<reference evidence="1 2" key="1">
    <citation type="submission" date="2024-02" db="EMBL/GenBank/DDBJ databases">
        <title>Discinaceae phylogenomics.</title>
        <authorList>
            <person name="Dirks A.C."/>
            <person name="James T.Y."/>
        </authorList>
    </citation>
    <scope>NUCLEOTIDE SEQUENCE [LARGE SCALE GENOMIC DNA]</scope>
    <source>
        <strain evidence="1 2">ACD0624</strain>
    </source>
</reference>
<keyword evidence="2" id="KW-1185">Reference proteome</keyword>
<dbReference type="EMBL" id="JBBBZM010000024">
    <property type="protein sequence ID" value="KAL0638237.1"/>
    <property type="molecule type" value="Genomic_DNA"/>
</dbReference>
<evidence type="ECO:0000313" key="2">
    <source>
        <dbReference type="Proteomes" id="UP001447188"/>
    </source>
</evidence>